<protein>
    <recommendedName>
        <fullName evidence="4">Peptidase M50 domain-containing protein</fullName>
    </recommendedName>
</protein>
<keyword evidence="1" id="KW-0812">Transmembrane</keyword>
<evidence type="ECO:0000313" key="3">
    <source>
        <dbReference type="Proteomes" id="UP001596549"/>
    </source>
</evidence>
<comment type="caution">
    <text evidence="2">The sequence shown here is derived from an EMBL/GenBank/DDBJ whole genome shotgun (WGS) entry which is preliminary data.</text>
</comment>
<feature type="transmembrane region" description="Helical" evidence="1">
    <location>
        <begin position="112"/>
        <end position="132"/>
    </location>
</feature>
<evidence type="ECO:0008006" key="4">
    <source>
        <dbReference type="Google" id="ProtNLM"/>
    </source>
</evidence>
<reference evidence="3" key="1">
    <citation type="journal article" date="2019" name="Int. J. Syst. Evol. Microbiol.">
        <title>The Global Catalogue of Microorganisms (GCM) 10K type strain sequencing project: providing services to taxonomists for standard genome sequencing and annotation.</title>
        <authorList>
            <consortium name="The Broad Institute Genomics Platform"/>
            <consortium name="The Broad Institute Genome Sequencing Center for Infectious Disease"/>
            <person name="Wu L."/>
            <person name="Ma J."/>
        </authorList>
    </citation>
    <scope>NUCLEOTIDE SEQUENCE [LARGE SCALE GENOMIC DNA]</scope>
    <source>
        <strain evidence="3">NBRC 106396</strain>
    </source>
</reference>
<gene>
    <name evidence="2" type="ORF">ACFQPF_07310</name>
</gene>
<keyword evidence="1" id="KW-1133">Transmembrane helix</keyword>
<dbReference type="Proteomes" id="UP001596549">
    <property type="component" value="Unassembled WGS sequence"/>
</dbReference>
<name>A0ABW2NLY5_9BACL</name>
<feature type="transmembrane region" description="Helical" evidence="1">
    <location>
        <begin position="82"/>
        <end position="105"/>
    </location>
</feature>
<accession>A0ABW2NLY5</accession>
<organism evidence="2 3">
    <name type="scientific">Fictibacillus iocasae</name>
    <dbReference type="NCBI Taxonomy" id="2715437"/>
    <lineage>
        <taxon>Bacteria</taxon>
        <taxon>Bacillati</taxon>
        <taxon>Bacillota</taxon>
        <taxon>Bacilli</taxon>
        <taxon>Bacillales</taxon>
        <taxon>Fictibacillaceae</taxon>
        <taxon>Fictibacillus</taxon>
    </lineage>
</organism>
<dbReference type="RefSeq" id="WP_379748084.1">
    <property type="nucleotide sequence ID" value="NZ_JBHTCP010000013.1"/>
</dbReference>
<keyword evidence="3" id="KW-1185">Reference proteome</keyword>
<sequence>MFGLADVIKFLFSFLLVAPLVTFTHELGHMLAGRLTGSKVDIHIGAGNLLVKLGPCKIRKVYFWDGWCEYKNLNCDKKWRQVVVYLGGASLNVISILLVNTLMLFDVFEPDIFFYQFMYFSFYFVFFSIIPIEHNGLPTDGKAALDVIRFGKTDKNPYG</sequence>
<evidence type="ECO:0000256" key="1">
    <source>
        <dbReference type="SAM" id="Phobius"/>
    </source>
</evidence>
<dbReference type="EMBL" id="JBHTCP010000013">
    <property type="protein sequence ID" value="MFC7371479.1"/>
    <property type="molecule type" value="Genomic_DNA"/>
</dbReference>
<proteinExistence type="predicted"/>
<keyword evidence="1" id="KW-0472">Membrane</keyword>
<evidence type="ECO:0000313" key="2">
    <source>
        <dbReference type="EMBL" id="MFC7371479.1"/>
    </source>
</evidence>